<feature type="transmembrane region" description="Helical" evidence="1">
    <location>
        <begin position="27"/>
        <end position="49"/>
    </location>
</feature>
<keyword evidence="1" id="KW-0472">Membrane</keyword>
<evidence type="ECO:0000256" key="1">
    <source>
        <dbReference type="SAM" id="Phobius"/>
    </source>
</evidence>
<evidence type="ECO:0000313" key="2">
    <source>
        <dbReference type="EMBL" id="MBA4669127.1"/>
    </source>
</evidence>
<keyword evidence="1" id="KW-1133">Transmembrane helix</keyword>
<sequence>MTNRRVGVRSAWLLNRLPPSFGRWLPILPWMILNIPAVPPVLISPVHFLRIRLLDIYSLLSLAIASSTPMIDGNVLDFFTMLSSICMHRLHFSPWDVTFDPPWILYFFMTIDNIINTAQLKNHFSWPSTTKNCLSFSFSVPL</sequence>
<keyword evidence="1" id="KW-0812">Transmembrane</keyword>
<name>A0A7C9EMR4_OPUST</name>
<reference evidence="2" key="2">
    <citation type="submission" date="2020-07" db="EMBL/GenBank/DDBJ databases">
        <authorList>
            <person name="Vera ALvarez R."/>
            <person name="Arias-Moreno D.M."/>
            <person name="Jimenez-Jacinto V."/>
            <person name="Jimenez-Bremont J.F."/>
            <person name="Swaminathan K."/>
            <person name="Moose S.P."/>
            <person name="Guerrero-Gonzalez M.L."/>
            <person name="Marino-Ramirez L."/>
            <person name="Landsman D."/>
            <person name="Rodriguez-Kessler M."/>
            <person name="Delgado-Sanchez P."/>
        </authorList>
    </citation>
    <scope>NUCLEOTIDE SEQUENCE</scope>
    <source>
        <tissue evidence="2">Cladode</tissue>
    </source>
</reference>
<dbReference type="AlphaFoldDB" id="A0A7C9EMR4"/>
<accession>A0A7C9EMR4</accession>
<protein>
    <submittedName>
        <fullName evidence="2">Uncharacterized protein</fullName>
    </submittedName>
</protein>
<reference evidence="2" key="1">
    <citation type="journal article" date="2013" name="J. Plant Res.">
        <title>Effect of fungi and light on seed germination of three Opuntia species from semiarid lands of central Mexico.</title>
        <authorList>
            <person name="Delgado-Sanchez P."/>
            <person name="Jimenez-Bremont J.F."/>
            <person name="Guerrero-Gonzalez Mde L."/>
            <person name="Flores J."/>
        </authorList>
    </citation>
    <scope>NUCLEOTIDE SEQUENCE</scope>
    <source>
        <tissue evidence="2">Cladode</tissue>
    </source>
</reference>
<organism evidence="2">
    <name type="scientific">Opuntia streptacantha</name>
    <name type="common">Prickly pear cactus</name>
    <name type="synonym">Opuntia cardona</name>
    <dbReference type="NCBI Taxonomy" id="393608"/>
    <lineage>
        <taxon>Eukaryota</taxon>
        <taxon>Viridiplantae</taxon>
        <taxon>Streptophyta</taxon>
        <taxon>Embryophyta</taxon>
        <taxon>Tracheophyta</taxon>
        <taxon>Spermatophyta</taxon>
        <taxon>Magnoliopsida</taxon>
        <taxon>eudicotyledons</taxon>
        <taxon>Gunneridae</taxon>
        <taxon>Pentapetalae</taxon>
        <taxon>Caryophyllales</taxon>
        <taxon>Cactineae</taxon>
        <taxon>Cactaceae</taxon>
        <taxon>Opuntioideae</taxon>
        <taxon>Opuntia</taxon>
    </lineage>
</organism>
<dbReference type="EMBL" id="GISG01242455">
    <property type="protein sequence ID" value="MBA4669127.1"/>
    <property type="molecule type" value="Transcribed_RNA"/>
</dbReference>
<proteinExistence type="predicted"/>